<comment type="caution">
    <text evidence="1">The sequence shown here is derived from an EMBL/GenBank/DDBJ whole genome shotgun (WGS) entry which is preliminary data.</text>
</comment>
<organism evidence="1 2">
    <name type="scientific">Choristoneura fumiferana</name>
    <name type="common">Spruce budworm moth</name>
    <name type="synonym">Archips fumiferana</name>
    <dbReference type="NCBI Taxonomy" id="7141"/>
    <lineage>
        <taxon>Eukaryota</taxon>
        <taxon>Metazoa</taxon>
        <taxon>Ecdysozoa</taxon>
        <taxon>Arthropoda</taxon>
        <taxon>Hexapoda</taxon>
        <taxon>Insecta</taxon>
        <taxon>Pterygota</taxon>
        <taxon>Neoptera</taxon>
        <taxon>Endopterygota</taxon>
        <taxon>Lepidoptera</taxon>
        <taxon>Glossata</taxon>
        <taxon>Ditrysia</taxon>
        <taxon>Tortricoidea</taxon>
        <taxon>Tortricidae</taxon>
        <taxon>Tortricinae</taxon>
        <taxon>Choristoneura</taxon>
    </lineage>
</organism>
<dbReference type="Proteomes" id="UP001064048">
    <property type="component" value="Chromosome 20"/>
</dbReference>
<name>A0ACC0KLS1_CHOFU</name>
<evidence type="ECO:0000313" key="1">
    <source>
        <dbReference type="EMBL" id="KAI8437531.1"/>
    </source>
</evidence>
<gene>
    <name evidence="1" type="ORF">MSG28_011835</name>
</gene>
<sequence>MEVKECTDLTEENQFIVDDVSKIIKEAIENSIGGTAYQHNKVNQWTSAVVESCLGQLTKLQKPYKYIVTCTIMQKNGAGLHTASSCFWDNNTDGSCTVRWENKTMYCIIPASVISSVGTVSLSQASSHPTSNITMANPTNPGTASSGSTQPPAQPQTQAPVRLPKKRKYDPSELEEMERSCVNNVAVSMPQPEYHAQLYLPPMQPSIVPSPPQEMKFYIHYPNIDLSEWRDHRVLAKQCRLYVPGVIRQAEGCKVVVELDGQEQTPVVYNDIFGVNKYDVISDASPQLSHLLIGSACVVRTTDTSRDSVQNVFVEGLVIEVLNSPIRIRVKPPWADELEDAGSHAAAHAPMRPHVPMTIPASVISSVGTVSLSQASSHPTSNITMANPTNPGTASSGSTQPPAQPQTQAPVRLPKKRKYDPSELEEMERSCVNNVAVSMPQPEYHAQLYLPPMQPSIVPSPPQEMKFYIHYPNIDLSEWRDHRVLAKQCRLYVPGVIRQAEGCKVVVELDGQEQTPVVYNDIFGVNKYDVISDASPQLSHLLIGSACVVRTTDTSRDSVQNVFVEGLVIEVLNSPIRIRVK</sequence>
<protein>
    <submittedName>
        <fullName evidence="1">Uncharacterized protein</fullName>
    </submittedName>
</protein>
<accession>A0ACC0KLS1</accession>
<proteinExistence type="predicted"/>
<evidence type="ECO:0000313" key="2">
    <source>
        <dbReference type="Proteomes" id="UP001064048"/>
    </source>
</evidence>
<dbReference type="EMBL" id="CM046120">
    <property type="protein sequence ID" value="KAI8437531.1"/>
    <property type="molecule type" value="Genomic_DNA"/>
</dbReference>
<keyword evidence="2" id="KW-1185">Reference proteome</keyword>
<reference evidence="1 2" key="1">
    <citation type="journal article" date="2022" name="Genome Biol. Evol.">
        <title>The Spruce Budworm Genome: Reconstructing the Evolutionary History of Antifreeze Proteins.</title>
        <authorList>
            <person name="Beliveau C."/>
            <person name="Gagne P."/>
            <person name="Picq S."/>
            <person name="Vernygora O."/>
            <person name="Keeling C.I."/>
            <person name="Pinkney K."/>
            <person name="Doucet D."/>
            <person name="Wen F."/>
            <person name="Johnston J.S."/>
            <person name="Maaroufi H."/>
            <person name="Boyle B."/>
            <person name="Laroche J."/>
            <person name="Dewar K."/>
            <person name="Juretic N."/>
            <person name="Blackburn G."/>
            <person name="Nisole A."/>
            <person name="Brunet B."/>
            <person name="Brandao M."/>
            <person name="Lumley L."/>
            <person name="Duan J."/>
            <person name="Quan G."/>
            <person name="Lucarotti C.J."/>
            <person name="Roe A.D."/>
            <person name="Sperling F.A.H."/>
            <person name="Levesque R.C."/>
            <person name="Cusson M."/>
        </authorList>
    </citation>
    <scope>NUCLEOTIDE SEQUENCE [LARGE SCALE GENOMIC DNA]</scope>
    <source>
        <strain evidence="1">Glfc:IPQL:Cfum</strain>
    </source>
</reference>
<feature type="non-terminal residue" evidence="1">
    <location>
        <position position="581"/>
    </location>
</feature>